<gene>
    <name evidence="1" type="ORF">FRX31_018629</name>
</gene>
<protein>
    <submittedName>
        <fullName evidence="1">Uncharacterized protein</fullName>
    </submittedName>
</protein>
<evidence type="ECO:0000313" key="1">
    <source>
        <dbReference type="EMBL" id="KAF5191784.1"/>
    </source>
</evidence>
<dbReference type="EMBL" id="JABWDY010022322">
    <property type="protein sequence ID" value="KAF5191784.1"/>
    <property type="molecule type" value="Genomic_DNA"/>
</dbReference>
<accession>A0A7J6W330</accession>
<name>A0A7J6W330_THATH</name>
<dbReference type="AlphaFoldDB" id="A0A7J6W330"/>
<dbReference type="Proteomes" id="UP000554482">
    <property type="component" value="Unassembled WGS sequence"/>
</dbReference>
<organism evidence="1 2">
    <name type="scientific">Thalictrum thalictroides</name>
    <name type="common">Rue-anemone</name>
    <name type="synonym">Anemone thalictroides</name>
    <dbReference type="NCBI Taxonomy" id="46969"/>
    <lineage>
        <taxon>Eukaryota</taxon>
        <taxon>Viridiplantae</taxon>
        <taxon>Streptophyta</taxon>
        <taxon>Embryophyta</taxon>
        <taxon>Tracheophyta</taxon>
        <taxon>Spermatophyta</taxon>
        <taxon>Magnoliopsida</taxon>
        <taxon>Ranunculales</taxon>
        <taxon>Ranunculaceae</taxon>
        <taxon>Thalictroideae</taxon>
        <taxon>Thalictrum</taxon>
    </lineage>
</organism>
<evidence type="ECO:0000313" key="2">
    <source>
        <dbReference type="Proteomes" id="UP000554482"/>
    </source>
</evidence>
<dbReference type="OrthoDB" id="696485at2759"/>
<reference evidence="1 2" key="1">
    <citation type="submission" date="2020-06" db="EMBL/GenBank/DDBJ databases">
        <title>Transcriptomic and genomic resources for Thalictrum thalictroides and T. hernandezii: Facilitating candidate gene discovery in an emerging model plant lineage.</title>
        <authorList>
            <person name="Arias T."/>
            <person name="Riano-Pachon D.M."/>
            <person name="Di Stilio V.S."/>
        </authorList>
    </citation>
    <scope>NUCLEOTIDE SEQUENCE [LARGE SCALE GENOMIC DNA]</scope>
    <source>
        <strain evidence="2">cv. WT478/WT964</strain>
        <tissue evidence="1">Leaves</tissue>
    </source>
</reference>
<comment type="caution">
    <text evidence="1">The sequence shown here is derived from an EMBL/GenBank/DDBJ whole genome shotgun (WGS) entry which is preliminary data.</text>
</comment>
<sequence length="159" mass="18806">MEQWWNSFIVEGPPSYRWWMKMKNLKGKLRVWNNEVFGKVDRVIEGKVAAIQNLDIKAESEDLNDDEETYRAILKHEPAGPGKELGKKVLELLPYVTVWILWKVRNGKVFEQKERSLVRICNEIKGTIWYWLGTWEQRRNFIFQDLLLNWGAVINGDIG</sequence>
<proteinExistence type="predicted"/>
<keyword evidence="2" id="KW-1185">Reference proteome</keyword>